<feature type="domain" description="Protein kinase" evidence="6">
    <location>
        <begin position="1"/>
        <end position="155"/>
    </location>
</feature>
<reference evidence="8" key="1">
    <citation type="submission" date="2022-10" db="EMBL/GenBank/DDBJ databases">
        <title>Genome assembly of Pristionchus species.</title>
        <authorList>
            <person name="Yoshida K."/>
            <person name="Sommer R.J."/>
        </authorList>
    </citation>
    <scope>NUCLEOTIDE SEQUENCE [LARGE SCALE GENOMIC DNA]</scope>
    <source>
        <strain evidence="8">RS5460</strain>
    </source>
</reference>
<dbReference type="EMBL" id="BTRK01000005">
    <property type="protein sequence ID" value="GMR52153.1"/>
    <property type="molecule type" value="Genomic_DNA"/>
</dbReference>
<dbReference type="PANTHER" id="PTHR24055">
    <property type="entry name" value="MITOGEN-ACTIVATED PROTEIN KINASE"/>
    <property type="match status" value="1"/>
</dbReference>
<accession>A0AAN5I4R0</accession>
<dbReference type="SMART" id="SM00220">
    <property type="entry name" value="S_TKc"/>
    <property type="match status" value="1"/>
</dbReference>
<comment type="caution">
    <text evidence="7">The sequence shown here is derived from an EMBL/GenBank/DDBJ whole genome shotgun (WGS) entry which is preliminary data.</text>
</comment>
<dbReference type="InterPro" id="IPR011009">
    <property type="entry name" value="Kinase-like_dom_sf"/>
</dbReference>
<dbReference type="GO" id="GO:0004674">
    <property type="term" value="F:protein serine/threonine kinase activity"/>
    <property type="evidence" value="ECO:0007669"/>
    <property type="project" value="UniProtKB-KW"/>
</dbReference>
<evidence type="ECO:0000259" key="6">
    <source>
        <dbReference type="PROSITE" id="PS50011"/>
    </source>
</evidence>
<dbReference type="PROSITE" id="PS50011">
    <property type="entry name" value="PROTEIN_KINASE_DOM"/>
    <property type="match status" value="1"/>
</dbReference>
<proteinExistence type="predicted"/>
<evidence type="ECO:0000256" key="1">
    <source>
        <dbReference type="ARBA" id="ARBA00022527"/>
    </source>
</evidence>
<evidence type="ECO:0000256" key="2">
    <source>
        <dbReference type="ARBA" id="ARBA00022679"/>
    </source>
</evidence>
<dbReference type="FunFam" id="1.10.510.10:FF:000624">
    <property type="entry name" value="Mitogen-activated protein kinase"/>
    <property type="match status" value="1"/>
</dbReference>
<evidence type="ECO:0000313" key="7">
    <source>
        <dbReference type="EMBL" id="GMR52153.1"/>
    </source>
</evidence>
<feature type="non-terminal residue" evidence="7">
    <location>
        <position position="1"/>
    </location>
</feature>
<dbReference type="Proteomes" id="UP001328107">
    <property type="component" value="Unassembled WGS sequence"/>
</dbReference>
<gene>
    <name evidence="7" type="ORF">PMAYCL1PPCAC_22348</name>
</gene>
<evidence type="ECO:0000313" key="8">
    <source>
        <dbReference type="Proteomes" id="UP001328107"/>
    </source>
</evidence>
<keyword evidence="1" id="KW-0723">Serine/threonine-protein kinase</keyword>
<evidence type="ECO:0000256" key="4">
    <source>
        <dbReference type="ARBA" id="ARBA00022777"/>
    </source>
</evidence>
<evidence type="ECO:0000256" key="3">
    <source>
        <dbReference type="ARBA" id="ARBA00022741"/>
    </source>
</evidence>
<dbReference type="AlphaFoldDB" id="A0AAN5I4R0"/>
<name>A0AAN5I4R0_9BILA</name>
<dbReference type="SUPFAM" id="SSF56112">
    <property type="entry name" value="Protein kinase-like (PK-like)"/>
    <property type="match status" value="1"/>
</dbReference>
<keyword evidence="3" id="KW-0547">Nucleotide-binding</keyword>
<keyword evidence="4" id="KW-0418">Kinase</keyword>
<dbReference type="InterPro" id="IPR050117">
    <property type="entry name" value="MAPK"/>
</dbReference>
<protein>
    <recommendedName>
        <fullName evidence="6">Protein kinase domain-containing protein</fullName>
    </recommendedName>
</protein>
<organism evidence="7 8">
    <name type="scientific">Pristionchus mayeri</name>
    <dbReference type="NCBI Taxonomy" id="1317129"/>
    <lineage>
        <taxon>Eukaryota</taxon>
        <taxon>Metazoa</taxon>
        <taxon>Ecdysozoa</taxon>
        <taxon>Nematoda</taxon>
        <taxon>Chromadorea</taxon>
        <taxon>Rhabditida</taxon>
        <taxon>Rhabditina</taxon>
        <taxon>Diplogasteromorpha</taxon>
        <taxon>Diplogasteroidea</taxon>
        <taxon>Neodiplogasteridae</taxon>
        <taxon>Pristionchus</taxon>
    </lineage>
</organism>
<keyword evidence="5" id="KW-0067">ATP-binding</keyword>
<evidence type="ECO:0000256" key="5">
    <source>
        <dbReference type="ARBA" id="ARBA00022840"/>
    </source>
</evidence>
<dbReference type="InterPro" id="IPR000719">
    <property type="entry name" value="Prot_kinase_dom"/>
</dbReference>
<dbReference type="Gene3D" id="1.10.510.10">
    <property type="entry name" value="Transferase(Phosphotransferase) domain 1"/>
    <property type="match status" value="1"/>
</dbReference>
<dbReference type="Pfam" id="PF00069">
    <property type="entry name" value="Pkinase"/>
    <property type="match status" value="1"/>
</dbReference>
<keyword evidence="2" id="KW-0808">Transferase</keyword>
<dbReference type="GO" id="GO:0005524">
    <property type="term" value="F:ATP binding"/>
    <property type="evidence" value="ECO:0007669"/>
    <property type="project" value="UniProtKB-KW"/>
</dbReference>
<keyword evidence="8" id="KW-1185">Reference proteome</keyword>
<sequence length="155" mass="17980">KTPLNHHFLSFIIYQILCAVNHLHRENIIHRDLKPENIAIKEEGFHVKVLDFGLARIYDASSSHNMTTYVVTRYNLAPEVILNHEKREEEQVDVWSIGCIFSELITREVLFQGHDNSSQWDKIVEILGTPSEEFLGRVHQESRGFSCFFSSQQIG</sequence>